<dbReference type="EMBL" id="KB631686">
    <property type="protein sequence ID" value="ERL85376.1"/>
    <property type="molecule type" value="Genomic_DNA"/>
</dbReference>
<organism evidence="2 3">
    <name type="scientific">Dendroctonus ponderosae</name>
    <name type="common">Mountain pine beetle</name>
    <dbReference type="NCBI Taxonomy" id="77166"/>
    <lineage>
        <taxon>Eukaryota</taxon>
        <taxon>Metazoa</taxon>
        <taxon>Ecdysozoa</taxon>
        <taxon>Arthropoda</taxon>
        <taxon>Hexapoda</taxon>
        <taxon>Insecta</taxon>
        <taxon>Pterygota</taxon>
        <taxon>Neoptera</taxon>
        <taxon>Endopterygota</taxon>
        <taxon>Coleoptera</taxon>
        <taxon>Polyphaga</taxon>
        <taxon>Cucujiformia</taxon>
        <taxon>Curculionidae</taxon>
        <taxon>Scolytinae</taxon>
        <taxon>Dendroctonus</taxon>
    </lineage>
</organism>
<sequence length="138" mass="15460">MKHTSKLSIFYGLAILALEAPCILAENSQGNIVLTGIEKCEVDGPMPIPWEFELNNADGDGHKKFDAKLDFTAFDFNDQLTYKLTVDRLSEGEWENKSNQEGNLCDVVKKYAMKAWDNMMNIITPRPIAACTAQKVNT</sequence>
<reference evidence="2 3" key="1">
    <citation type="journal article" date="2013" name="Genome Biol.">
        <title>Draft genome of the mountain pine beetle, Dendroctonus ponderosae Hopkins, a major forest pest.</title>
        <authorList>
            <person name="Keeling C.I."/>
            <person name="Yuen M.M."/>
            <person name="Liao N.Y."/>
            <person name="Docking T.R."/>
            <person name="Chan S.K."/>
            <person name="Taylor G.A."/>
            <person name="Palmquist D.L."/>
            <person name="Jackman S.D."/>
            <person name="Nguyen A."/>
            <person name="Li M."/>
            <person name="Henderson H."/>
            <person name="Janes J.K."/>
            <person name="Zhao Y."/>
            <person name="Pandoh P."/>
            <person name="Moore R."/>
            <person name="Sperling F.A."/>
            <person name="Huber D.P."/>
            <person name="Birol I."/>
            <person name="Jones S.J."/>
            <person name="Bohlmann J."/>
        </authorList>
    </citation>
    <scope>NUCLEOTIDE SEQUENCE</scope>
</reference>
<feature type="signal peptide" evidence="1">
    <location>
        <begin position="1"/>
        <end position="25"/>
    </location>
</feature>
<feature type="chain" id="PRO_5004655916" evidence="1">
    <location>
        <begin position="26"/>
        <end position="138"/>
    </location>
</feature>
<keyword evidence="1" id="KW-0732">Signal</keyword>
<name>U4U476_DENPD</name>
<dbReference type="OrthoDB" id="6765077at2759"/>
<gene>
    <name evidence="2" type="ORF">D910_02796</name>
</gene>
<evidence type="ECO:0000256" key="1">
    <source>
        <dbReference type="SAM" id="SignalP"/>
    </source>
</evidence>
<accession>U4U476</accession>
<dbReference type="Proteomes" id="UP000030742">
    <property type="component" value="Unassembled WGS sequence"/>
</dbReference>
<evidence type="ECO:0000313" key="3">
    <source>
        <dbReference type="Proteomes" id="UP000030742"/>
    </source>
</evidence>
<evidence type="ECO:0000313" key="2">
    <source>
        <dbReference type="EMBL" id="ERL85376.1"/>
    </source>
</evidence>
<dbReference type="AlphaFoldDB" id="U4U476"/>
<proteinExistence type="predicted"/>
<protein>
    <submittedName>
        <fullName evidence="2">Uncharacterized protein</fullName>
    </submittedName>
</protein>